<proteinExistence type="predicted"/>
<evidence type="ECO:0000256" key="5">
    <source>
        <dbReference type="SAM" id="Phobius"/>
    </source>
</evidence>
<dbReference type="KEGG" id="harc:HARCEL1_08365"/>
<evidence type="ECO:0000259" key="6">
    <source>
        <dbReference type="Pfam" id="PF06271"/>
    </source>
</evidence>
<evidence type="ECO:0000256" key="1">
    <source>
        <dbReference type="ARBA" id="ARBA00004141"/>
    </source>
</evidence>
<dbReference type="GO" id="GO:0016020">
    <property type="term" value="C:membrane"/>
    <property type="evidence" value="ECO:0007669"/>
    <property type="project" value="UniProtKB-SubCell"/>
</dbReference>
<feature type="transmembrane region" description="Helical" evidence="5">
    <location>
        <begin position="15"/>
        <end position="36"/>
    </location>
</feature>
<evidence type="ECO:0000256" key="2">
    <source>
        <dbReference type="ARBA" id="ARBA00022692"/>
    </source>
</evidence>
<keyword evidence="8" id="KW-1185">Reference proteome</keyword>
<reference evidence="7 8" key="1">
    <citation type="submission" date="2018-04" db="EMBL/GenBank/DDBJ databases">
        <title>Halococcoides cellulosivorans gen. nov., sp. nov., an extremely halophilic cellulose-utilizing haloarchaeon from hypersaline lakes.</title>
        <authorList>
            <person name="Sorokin D.Y."/>
            <person name="Toshchakov S.V."/>
            <person name="Samarov N.I."/>
            <person name="Korzhenkov A."/>
            <person name="Kublanov I.V."/>
        </authorList>
    </citation>
    <scope>NUCLEOTIDE SEQUENCE [LARGE SCALE GENOMIC DNA]</scope>
    <source>
        <strain evidence="7 8">HArcel1</strain>
    </source>
</reference>
<dbReference type="Pfam" id="PF06271">
    <property type="entry name" value="RDD"/>
    <property type="match status" value="1"/>
</dbReference>
<evidence type="ECO:0000256" key="4">
    <source>
        <dbReference type="ARBA" id="ARBA00023136"/>
    </source>
</evidence>
<sequence>MSTANQSNCSTGDRLLAFLIDFLLLGFVSAIVYLLFWAISAVVGGVVGVAAVGAGSAAGSDAALAGASIVSIAIRAILGIVKWTAIFGVLGGYFVFLQRGDGQSLGKSLMDIKVVSADGGAATRNQLIKRTAMLVAPFPLVYLMVVAGTIIPFIGLLIDPLAGFILLAWLIVEAVVLVVRDGSRLGDSVANTAVVDA</sequence>
<feature type="transmembrane region" description="Helical" evidence="5">
    <location>
        <begin position="134"/>
        <end position="155"/>
    </location>
</feature>
<keyword evidence="4 5" id="KW-0472">Membrane</keyword>
<evidence type="ECO:0000313" key="8">
    <source>
        <dbReference type="Proteomes" id="UP000244727"/>
    </source>
</evidence>
<feature type="transmembrane region" description="Helical" evidence="5">
    <location>
        <begin position="72"/>
        <end position="97"/>
    </location>
</feature>
<dbReference type="AlphaFoldDB" id="A0A2R4X1P8"/>
<keyword evidence="2 5" id="KW-0812">Transmembrane</keyword>
<dbReference type="InterPro" id="IPR010432">
    <property type="entry name" value="RDD"/>
</dbReference>
<dbReference type="EMBL" id="CP028858">
    <property type="protein sequence ID" value="AWB27720.1"/>
    <property type="molecule type" value="Genomic_DNA"/>
</dbReference>
<protein>
    <recommendedName>
        <fullName evidence="6">RDD domain-containing protein</fullName>
    </recommendedName>
</protein>
<feature type="transmembrane region" description="Helical" evidence="5">
    <location>
        <begin position="41"/>
        <end position="60"/>
    </location>
</feature>
<feature type="domain" description="RDD" evidence="6">
    <location>
        <begin position="11"/>
        <end position="187"/>
    </location>
</feature>
<evidence type="ECO:0000256" key="3">
    <source>
        <dbReference type="ARBA" id="ARBA00022989"/>
    </source>
</evidence>
<keyword evidence="3 5" id="KW-1133">Transmembrane helix</keyword>
<dbReference type="GeneID" id="36512514"/>
<comment type="subcellular location">
    <subcellularLocation>
        <location evidence="1">Membrane</location>
        <topology evidence="1">Multi-pass membrane protein</topology>
    </subcellularLocation>
</comment>
<dbReference type="RefSeq" id="WP_108382314.1">
    <property type="nucleotide sequence ID" value="NZ_CP028858.1"/>
</dbReference>
<gene>
    <name evidence="7" type="ORF">HARCEL1_08365</name>
</gene>
<organism evidence="7 8">
    <name type="scientific">Halococcoides cellulosivorans</name>
    <dbReference type="NCBI Taxonomy" id="1679096"/>
    <lineage>
        <taxon>Archaea</taxon>
        <taxon>Methanobacteriati</taxon>
        <taxon>Methanobacteriota</taxon>
        <taxon>Stenosarchaea group</taxon>
        <taxon>Halobacteria</taxon>
        <taxon>Halobacteriales</taxon>
        <taxon>Haloarculaceae</taxon>
        <taxon>Halococcoides</taxon>
    </lineage>
</organism>
<accession>A0A2R4X1P8</accession>
<evidence type="ECO:0000313" key="7">
    <source>
        <dbReference type="EMBL" id="AWB27720.1"/>
    </source>
</evidence>
<dbReference type="Proteomes" id="UP000244727">
    <property type="component" value="Chromosome"/>
</dbReference>
<name>A0A2R4X1P8_9EURY</name>
<feature type="transmembrane region" description="Helical" evidence="5">
    <location>
        <begin position="161"/>
        <end position="179"/>
    </location>
</feature>